<comment type="similarity">
    <text evidence="1">Belongs to the FAD-dependent oxidoreductase family.</text>
</comment>
<dbReference type="Pfam" id="PF07992">
    <property type="entry name" value="Pyr_redox_2"/>
    <property type="match status" value="1"/>
</dbReference>
<keyword evidence="2" id="KW-0285">Flavoprotein</keyword>
<dbReference type="SUPFAM" id="SSF51905">
    <property type="entry name" value="FAD/NAD(P)-binding domain"/>
    <property type="match status" value="1"/>
</dbReference>
<evidence type="ECO:0000256" key="2">
    <source>
        <dbReference type="ARBA" id="ARBA00022630"/>
    </source>
</evidence>
<name>A0A8E2F6I7_9PEZI</name>
<keyword evidence="4" id="KW-0560">Oxidoreductase</keyword>
<dbReference type="AlphaFoldDB" id="A0A8E2F6I7"/>
<dbReference type="EMBL" id="KV749037">
    <property type="protein sequence ID" value="OCL11482.1"/>
    <property type="molecule type" value="Genomic_DNA"/>
</dbReference>
<proteinExistence type="inferred from homology"/>
<dbReference type="PANTHER" id="PTHR43735">
    <property type="entry name" value="APOPTOSIS-INDUCING FACTOR 1"/>
    <property type="match status" value="1"/>
</dbReference>
<keyword evidence="7" id="KW-1185">Reference proteome</keyword>
<evidence type="ECO:0000313" key="6">
    <source>
        <dbReference type="EMBL" id="OCL11482.1"/>
    </source>
</evidence>
<dbReference type="InterPro" id="IPR036188">
    <property type="entry name" value="FAD/NAD-bd_sf"/>
</dbReference>
<dbReference type="Gene3D" id="3.50.50.100">
    <property type="match status" value="1"/>
</dbReference>
<protein>
    <submittedName>
        <fullName evidence="6">FAD/NAD(P)-binding domain-containing protein</fullName>
    </submittedName>
</protein>
<dbReference type="GO" id="GO:0004174">
    <property type="term" value="F:electron-transferring-flavoprotein dehydrogenase activity"/>
    <property type="evidence" value="ECO:0007669"/>
    <property type="project" value="TreeGrafter"/>
</dbReference>
<evidence type="ECO:0000256" key="4">
    <source>
        <dbReference type="ARBA" id="ARBA00023002"/>
    </source>
</evidence>
<gene>
    <name evidence="6" type="ORF">AOQ84DRAFT_335861</name>
</gene>
<feature type="domain" description="FAD/NAD(P)-binding" evidence="5">
    <location>
        <begin position="6"/>
        <end position="298"/>
    </location>
</feature>
<keyword evidence="3" id="KW-0274">FAD</keyword>
<evidence type="ECO:0000259" key="5">
    <source>
        <dbReference type="Pfam" id="PF07992"/>
    </source>
</evidence>
<dbReference type="PANTHER" id="PTHR43735:SF3">
    <property type="entry name" value="FERROPTOSIS SUPPRESSOR PROTEIN 1"/>
    <property type="match status" value="1"/>
</dbReference>
<accession>A0A8E2F6I7</accession>
<dbReference type="Proteomes" id="UP000250140">
    <property type="component" value="Unassembled WGS sequence"/>
</dbReference>
<sequence>MPQETILILGASFAGLGAAHYTLKHILPSLPQSPTTYSVTLVNPSPDFYWRIAGPRATISSTLLPRSKYLHAIAPHFSAYPSDRFTFLQGTATGLDAAGRTATITLPDGATTAVPYAALVIATGTRTPAPQFSLQSASSSDLVGALEAFAAALPAAQTVVTAGEVGEALNGAPGFFGARPARVRARVTLVSAEQKLLPVLRPAIAATAEKYLARVGVEVVYGVRVTEAREREGGGREVVLADGRVLEADLYVDATGVRPNAGWLPRELVDERGYVVCDKKTLRVDGAGPRVYVLGDVGSYTRGGAMDIDDALPVVMSNLKKDLLGADGPDRTYTPNLSEQQIVPVGRGKGVGAFAGWRVPSWFVWMIKGRDYLCSMAPDVVSGKKWAKENKWKGVQEKAGLQGGK</sequence>
<evidence type="ECO:0000256" key="3">
    <source>
        <dbReference type="ARBA" id="ARBA00022827"/>
    </source>
</evidence>
<dbReference type="GO" id="GO:0005737">
    <property type="term" value="C:cytoplasm"/>
    <property type="evidence" value="ECO:0007669"/>
    <property type="project" value="TreeGrafter"/>
</dbReference>
<evidence type="ECO:0000256" key="1">
    <source>
        <dbReference type="ARBA" id="ARBA00006442"/>
    </source>
</evidence>
<dbReference type="OrthoDB" id="202203at2759"/>
<dbReference type="GO" id="GO:0050660">
    <property type="term" value="F:flavin adenine dinucleotide binding"/>
    <property type="evidence" value="ECO:0007669"/>
    <property type="project" value="TreeGrafter"/>
</dbReference>
<organism evidence="6 7">
    <name type="scientific">Glonium stellatum</name>
    <dbReference type="NCBI Taxonomy" id="574774"/>
    <lineage>
        <taxon>Eukaryota</taxon>
        <taxon>Fungi</taxon>
        <taxon>Dikarya</taxon>
        <taxon>Ascomycota</taxon>
        <taxon>Pezizomycotina</taxon>
        <taxon>Dothideomycetes</taxon>
        <taxon>Pleosporomycetidae</taxon>
        <taxon>Gloniales</taxon>
        <taxon>Gloniaceae</taxon>
        <taxon>Glonium</taxon>
    </lineage>
</organism>
<reference evidence="6 7" key="1">
    <citation type="journal article" date="2016" name="Nat. Commun.">
        <title>Ectomycorrhizal ecology is imprinted in the genome of the dominant symbiotic fungus Cenococcum geophilum.</title>
        <authorList>
            <consortium name="DOE Joint Genome Institute"/>
            <person name="Peter M."/>
            <person name="Kohler A."/>
            <person name="Ohm R.A."/>
            <person name="Kuo A."/>
            <person name="Krutzmann J."/>
            <person name="Morin E."/>
            <person name="Arend M."/>
            <person name="Barry K.W."/>
            <person name="Binder M."/>
            <person name="Choi C."/>
            <person name="Clum A."/>
            <person name="Copeland A."/>
            <person name="Grisel N."/>
            <person name="Haridas S."/>
            <person name="Kipfer T."/>
            <person name="LaButti K."/>
            <person name="Lindquist E."/>
            <person name="Lipzen A."/>
            <person name="Maire R."/>
            <person name="Meier B."/>
            <person name="Mihaltcheva S."/>
            <person name="Molinier V."/>
            <person name="Murat C."/>
            <person name="Poggeler S."/>
            <person name="Quandt C.A."/>
            <person name="Sperisen C."/>
            <person name="Tritt A."/>
            <person name="Tisserant E."/>
            <person name="Crous P.W."/>
            <person name="Henrissat B."/>
            <person name="Nehls U."/>
            <person name="Egli S."/>
            <person name="Spatafora J.W."/>
            <person name="Grigoriev I.V."/>
            <person name="Martin F.M."/>
        </authorList>
    </citation>
    <scope>NUCLEOTIDE SEQUENCE [LARGE SCALE GENOMIC DNA]</scope>
    <source>
        <strain evidence="6 7">CBS 207.34</strain>
    </source>
</reference>
<evidence type="ECO:0000313" key="7">
    <source>
        <dbReference type="Proteomes" id="UP000250140"/>
    </source>
</evidence>
<dbReference type="InterPro" id="IPR023753">
    <property type="entry name" value="FAD/NAD-binding_dom"/>
</dbReference>